<dbReference type="Proteomes" id="UP001226691">
    <property type="component" value="Unassembled WGS sequence"/>
</dbReference>
<feature type="transmembrane region" description="Helical" evidence="1">
    <location>
        <begin position="190"/>
        <end position="207"/>
    </location>
</feature>
<gene>
    <name evidence="2" type="ORF">QE412_000061</name>
</gene>
<keyword evidence="1" id="KW-0472">Membrane</keyword>
<name>A0ABU0TP97_MICTR</name>
<comment type="caution">
    <text evidence="2">The sequence shown here is derived from an EMBL/GenBank/DDBJ whole genome shotgun (WGS) entry which is preliminary data.</text>
</comment>
<evidence type="ECO:0000256" key="1">
    <source>
        <dbReference type="SAM" id="Phobius"/>
    </source>
</evidence>
<accession>A0ABU0TP97</accession>
<sequence>MMTRRRVGAVLWTLGVALLPLQMLVALQWPGGYSLTRNAMSDLGVTVCGLFADGDALIRNVCSPWHAVFNAGLIATGASTAMGAALLYGWWNGVSGRVGVLLVGVSGLFVMAVGIAPWDVLPDLHDAAALAQAITQWCAMLLLATAAGTGWFRLLTLATIALSIASFGAFLSALEGAEVSFLPFGVAERLAFDTLTVWTAATGIVVLRSASITRDRRSLSPAR</sequence>
<feature type="transmembrane region" description="Helical" evidence="1">
    <location>
        <begin position="124"/>
        <end position="144"/>
    </location>
</feature>
<dbReference type="Pfam" id="PF06197">
    <property type="entry name" value="DUF998"/>
    <property type="match status" value="1"/>
</dbReference>
<dbReference type="EMBL" id="JAUTBF010000001">
    <property type="protein sequence ID" value="MDQ1121488.1"/>
    <property type="molecule type" value="Genomic_DNA"/>
</dbReference>
<feature type="transmembrane region" description="Helical" evidence="1">
    <location>
        <begin position="67"/>
        <end position="91"/>
    </location>
</feature>
<dbReference type="InterPro" id="IPR009339">
    <property type="entry name" value="DUF998"/>
</dbReference>
<feature type="transmembrane region" description="Helical" evidence="1">
    <location>
        <begin position="98"/>
        <end position="118"/>
    </location>
</feature>
<evidence type="ECO:0000313" key="3">
    <source>
        <dbReference type="Proteomes" id="UP001226691"/>
    </source>
</evidence>
<organism evidence="2 3">
    <name type="scientific">Microbacterium trichothecenolyticum</name>
    <name type="common">Aureobacterium trichothecenolyticum</name>
    <dbReference type="NCBI Taxonomy" id="69370"/>
    <lineage>
        <taxon>Bacteria</taxon>
        <taxon>Bacillati</taxon>
        <taxon>Actinomycetota</taxon>
        <taxon>Actinomycetes</taxon>
        <taxon>Micrococcales</taxon>
        <taxon>Microbacteriaceae</taxon>
        <taxon>Microbacterium</taxon>
    </lineage>
</organism>
<keyword evidence="1" id="KW-1133">Transmembrane helix</keyword>
<protein>
    <submittedName>
        <fullName evidence="2">Membrane protein</fullName>
    </submittedName>
</protein>
<keyword evidence="1" id="KW-0812">Transmembrane</keyword>
<keyword evidence="3" id="KW-1185">Reference proteome</keyword>
<evidence type="ECO:0000313" key="2">
    <source>
        <dbReference type="EMBL" id="MDQ1121488.1"/>
    </source>
</evidence>
<proteinExistence type="predicted"/>
<reference evidence="2 3" key="1">
    <citation type="submission" date="2023-07" db="EMBL/GenBank/DDBJ databases">
        <title>Functional and genomic diversity of the sorghum phyllosphere microbiome.</title>
        <authorList>
            <person name="Shade A."/>
        </authorList>
    </citation>
    <scope>NUCLEOTIDE SEQUENCE [LARGE SCALE GENOMIC DNA]</scope>
    <source>
        <strain evidence="2 3">SORGH_AS_1207</strain>
    </source>
</reference>